<keyword evidence="11" id="KW-0472">Membrane</keyword>
<dbReference type="AlphaFoldDB" id="A0AAV1CCM6"/>
<dbReference type="GO" id="GO:0016020">
    <property type="term" value="C:membrane"/>
    <property type="evidence" value="ECO:0007669"/>
    <property type="project" value="UniProtKB-SubCell"/>
</dbReference>
<evidence type="ECO:0000313" key="16">
    <source>
        <dbReference type="Proteomes" id="UP001161247"/>
    </source>
</evidence>
<evidence type="ECO:0000256" key="2">
    <source>
        <dbReference type="ARBA" id="ARBA00012513"/>
    </source>
</evidence>
<evidence type="ECO:0000256" key="3">
    <source>
        <dbReference type="ARBA" id="ARBA00022527"/>
    </source>
</evidence>
<evidence type="ECO:0000256" key="11">
    <source>
        <dbReference type="ARBA" id="ARBA00023136"/>
    </source>
</evidence>
<keyword evidence="16" id="KW-1185">Reference proteome</keyword>
<evidence type="ECO:0000256" key="10">
    <source>
        <dbReference type="ARBA" id="ARBA00022989"/>
    </source>
</evidence>
<accession>A0AAV1CCM6</accession>
<evidence type="ECO:0000256" key="1">
    <source>
        <dbReference type="ARBA" id="ARBA00004167"/>
    </source>
</evidence>
<keyword evidence="9" id="KW-0067">ATP-binding</keyword>
<evidence type="ECO:0000259" key="14">
    <source>
        <dbReference type="PROSITE" id="PS50011"/>
    </source>
</evidence>
<evidence type="ECO:0000256" key="13">
    <source>
        <dbReference type="ARBA" id="ARBA00048679"/>
    </source>
</evidence>
<dbReference type="Gene3D" id="1.10.510.10">
    <property type="entry name" value="Transferase(Phosphotransferase) domain 1"/>
    <property type="match status" value="1"/>
</dbReference>
<evidence type="ECO:0000313" key="15">
    <source>
        <dbReference type="EMBL" id="CAI9092293.1"/>
    </source>
</evidence>
<keyword evidence="3" id="KW-0723">Serine/threonine-protein kinase</keyword>
<comment type="catalytic activity">
    <reaction evidence="13">
        <text>L-seryl-[protein] + ATP = O-phospho-L-seryl-[protein] + ADP + H(+)</text>
        <dbReference type="Rhea" id="RHEA:17989"/>
        <dbReference type="Rhea" id="RHEA-COMP:9863"/>
        <dbReference type="Rhea" id="RHEA-COMP:11604"/>
        <dbReference type="ChEBI" id="CHEBI:15378"/>
        <dbReference type="ChEBI" id="CHEBI:29999"/>
        <dbReference type="ChEBI" id="CHEBI:30616"/>
        <dbReference type="ChEBI" id="CHEBI:83421"/>
        <dbReference type="ChEBI" id="CHEBI:456216"/>
        <dbReference type="EC" id="2.7.11.1"/>
    </reaction>
</comment>
<name>A0AAV1CCM6_OLDCO</name>
<dbReference type="PANTHER" id="PTHR47984">
    <property type="entry name" value="OS01G0323000 PROTEIN"/>
    <property type="match status" value="1"/>
</dbReference>
<dbReference type="GO" id="GO:0005524">
    <property type="term" value="F:ATP binding"/>
    <property type="evidence" value="ECO:0007669"/>
    <property type="project" value="UniProtKB-KW"/>
</dbReference>
<dbReference type="EC" id="2.7.11.1" evidence="2"/>
<feature type="domain" description="Protein kinase" evidence="14">
    <location>
        <begin position="1"/>
        <end position="171"/>
    </location>
</feature>
<organism evidence="15 16">
    <name type="scientific">Oldenlandia corymbosa var. corymbosa</name>
    <dbReference type="NCBI Taxonomy" id="529605"/>
    <lineage>
        <taxon>Eukaryota</taxon>
        <taxon>Viridiplantae</taxon>
        <taxon>Streptophyta</taxon>
        <taxon>Embryophyta</taxon>
        <taxon>Tracheophyta</taxon>
        <taxon>Spermatophyta</taxon>
        <taxon>Magnoliopsida</taxon>
        <taxon>eudicotyledons</taxon>
        <taxon>Gunneridae</taxon>
        <taxon>Pentapetalae</taxon>
        <taxon>asterids</taxon>
        <taxon>lamiids</taxon>
        <taxon>Gentianales</taxon>
        <taxon>Rubiaceae</taxon>
        <taxon>Rubioideae</taxon>
        <taxon>Spermacoceae</taxon>
        <taxon>Hedyotis-Oldenlandia complex</taxon>
        <taxon>Oldenlandia</taxon>
    </lineage>
</organism>
<comment type="subcellular location">
    <subcellularLocation>
        <location evidence="1">Membrane</location>
        <topology evidence="1">Single-pass membrane protein</topology>
    </subcellularLocation>
</comment>
<dbReference type="Proteomes" id="UP001161247">
    <property type="component" value="Chromosome 1"/>
</dbReference>
<dbReference type="PANTHER" id="PTHR47984:SF39">
    <property type="entry name" value="PROTEIN KINASE DOMAIN-CONTAINING PROTEIN"/>
    <property type="match status" value="1"/>
</dbReference>
<comment type="catalytic activity">
    <reaction evidence="12">
        <text>L-threonyl-[protein] + ATP = O-phospho-L-threonyl-[protein] + ADP + H(+)</text>
        <dbReference type="Rhea" id="RHEA:46608"/>
        <dbReference type="Rhea" id="RHEA-COMP:11060"/>
        <dbReference type="Rhea" id="RHEA-COMP:11605"/>
        <dbReference type="ChEBI" id="CHEBI:15378"/>
        <dbReference type="ChEBI" id="CHEBI:30013"/>
        <dbReference type="ChEBI" id="CHEBI:30616"/>
        <dbReference type="ChEBI" id="CHEBI:61977"/>
        <dbReference type="ChEBI" id="CHEBI:456216"/>
        <dbReference type="EC" id="2.7.11.1"/>
    </reaction>
</comment>
<dbReference type="Pfam" id="PF00069">
    <property type="entry name" value="Pkinase"/>
    <property type="match status" value="1"/>
</dbReference>
<proteinExistence type="predicted"/>
<keyword evidence="8" id="KW-0418">Kinase</keyword>
<dbReference type="EMBL" id="OX459118">
    <property type="protein sequence ID" value="CAI9092293.1"/>
    <property type="molecule type" value="Genomic_DNA"/>
</dbReference>
<keyword evidence="10" id="KW-1133">Transmembrane helix</keyword>
<keyword evidence="7" id="KW-0547">Nucleotide-binding</keyword>
<sequence length="192" mass="21595">MYCIRLAYLQEDCDNAIPHQHLKSSNILLDKQWNPKISDFGISKILGPDKNGDLTTPLGMSGYIAPEYNSFLLDVKSDVFSFGVLVMEIVSGRTPVQYFPDDIQEYLVDWMKNMVSEGRLDEVLDPRLPAMPSLVDLKRIVLIALRCVDPDPSNRPNMGDVIHMLEPRDLLLNDAKSATSSYTETETDQGTT</sequence>
<evidence type="ECO:0000256" key="9">
    <source>
        <dbReference type="ARBA" id="ARBA00022840"/>
    </source>
</evidence>
<dbReference type="InterPro" id="IPR052232">
    <property type="entry name" value="RLK_Ser/Thr-Kinase"/>
</dbReference>
<evidence type="ECO:0000256" key="8">
    <source>
        <dbReference type="ARBA" id="ARBA00022777"/>
    </source>
</evidence>
<keyword evidence="5" id="KW-0808">Transferase</keyword>
<dbReference type="GO" id="GO:0004674">
    <property type="term" value="F:protein serine/threonine kinase activity"/>
    <property type="evidence" value="ECO:0007669"/>
    <property type="project" value="UniProtKB-KW"/>
</dbReference>
<evidence type="ECO:0000256" key="4">
    <source>
        <dbReference type="ARBA" id="ARBA00022553"/>
    </source>
</evidence>
<gene>
    <name evidence="15" type="ORF">OLC1_LOCUS3995</name>
</gene>
<protein>
    <recommendedName>
        <fullName evidence="2">non-specific serine/threonine protein kinase</fullName>
        <ecNumber evidence="2">2.7.11.1</ecNumber>
    </recommendedName>
</protein>
<keyword evidence="6" id="KW-0812">Transmembrane</keyword>
<evidence type="ECO:0000256" key="5">
    <source>
        <dbReference type="ARBA" id="ARBA00022679"/>
    </source>
</evidence>
<dbReference type="PROSITE" id="PS50011">
    <property type="entry name" value="PROTEIN_KINASE_DOM"/>
    <property type="match status" value="1"/>
</dbReference>
<dbReference type="InterPro" id="IPR000719">
    <property type="entry name" value="Prot_kinase_dom"/>
</dbReference>
<dbReference type="FunFam" id="1.10.510.10:FF:000035">
    <property type="entry name" value="Putative receptor-like serine/threonine-protein kinase"/>
    <property type="match status" value="1"/>
</dbReference>
<evidence type="ECO:0000256" key="6">
    <source>
        <dbReference type="ARBA" id="ARBA00022692"/>
    </source>
</evidence>
<dbReference type="InterPro" id="IPR011009">
    <property type="entry name" value="Kinase-like_dom_sf"/>
</dbReference>
<evidence type="ECO:0000256" key="12">
    <source>
        <dbReference type="ARBA" id="ARBA00047899"/>
    </source>
</evidence>
<evidence type="ECO:0000256" key="7">
    <source>
        <dbReference type="ARBA" id="ARBA00022741"/>
    </source>
</evidence>
<keyword evidence="4" id="KW-0597">Phosphoprotein</keyword>
<dbReference type="SUPFAM" id="SSF56112">
    <property type="entry name" value="Protein kinase-like (PK-like)"/>
    <property type="match status" value="1"/>
</dbReference>
<reference evidence="15" key="1">
    <citation type="submission" date="2023-03" db="EMBL/GenBank/DDBJ databases">
        <authorList>
            <person name="Julca I."/>
        </authorList>
    </citation>
    <scope>NUCLEOTIDE SEQUENCE</scope>
</reference>